<keyword evidence="10" id="KW-1133">Transmembrane helix</keyword>
<keyword evidence="2" id="KW-0677">Repeat</keyword>
<feature type="compositionally biased region" description="Polar residues" evidence="9">
    <location>
        <begin position="282"/>
        <end position="303"/>
    </location>
</feature>
<dbReference type="Proteomes" id="UP000054383">
    <property type="component" value="Unassembled WGS sequence"/>
</dbReference>
<dbReference type="InterPro" id="IPR051642">
    <property type="entry name" value="SWI6-like"/>
</dbReference>
<dbReference type="GO" id="GO:0033309">
    <property type="term" value="C:SBF transcription complex"/>
    <property type="evidence" value="ECO:0007669"/>
    <property type="project" value="TreeGrafter"/>
</dbReference>
<feature type="repeat" description="ANK" evidence="7">
    <location>
        <begin position="420"/>
        <end position="452"/>
    </location>
</feature>
<keyword evidence="10" id="KW-0812">Transmembrane</keyword>
<dbReference type="SMART" id="SM01252">
    <property type="entry name" value="KilA-N"/>
    <property type="match status" value="1"/>
</dbReference>
<dbReference type="GO" id="GO:0003677">
    <property type="term" value="F:DNA binding"/>
    <property type="evidence" value="ECO:0007669"/>
    <property type="project" value="InterPro"/>
</dbReference>
<feature type="compositionally biased region" description="Low complexity" evidence="9">
    <location>
        <begin position="264"/>
        <end position="275"/>
    </location>
</feature>
<sequence length="1125" mass="122426">MSYSQNSIGSANGLALSQSHMGSFNASQSVSSTPAPTPPGRNSQQSGMSYNFTNGMSQSSMQSNFGGYDGTNGYGVMMPSYQEDYKPQIYRAVYSNVSVYEMEVNGVAVMKRRSDSWLNATQILKVAGVVKAKRTKTLEKEIAAGEHEKVQGGYGKYQGTWVSYQRGVELCREYGVEESLRPLLEYDMADGNARRASLETPTKEQAMAAQRKRLYNAENRGINQPAQATFFQNMSRTAANAVNAISKARFESPNKRRPSMMRNSSFQQQTSSQESLGAPVASQGTMYSAASDSGFASQHQNGGRSDLPFDQEDTLEPPRKRIRSASNHGRSFGANSTLSAYEPTPTEPNESFYQQLDGPMVIDDPQDGKEPLAAAPNPDHFHKMKLIMTLFLDKRVKDFATHPAIMQLSGEDLEIPLDEYQNTALHWAAMLARLPLLHALVEKGASIYRQNSTGETALQKAVGTRNNLDYRTFPRLLEIFGPTIDMVDHNGRSILHHIALMAATGGGAHVSAKHYLEALLEFVLRHGAQVNENAENPSTNGENGVPGNGQPQGEIISLGRFVSELVNLRDDQGDTALNIAGRARSVLVPQLLEVGADPYVANHTGLRPADYGVGVDMVSESSQSQQSGEKRDSFIDQLAKTKKEILDATLAQIGTLVEETLGGIDRNLTSELSKKQAEFDHWHAKIRESARARQIDQSELDGLKRKASNQIEVGRRIKNLERDSEDLLVVLKTTCGDDYDVLQSAPSGHADKDSGIDAAAFEAMFAEFDIGSDMSADQKKFLESLPSAAILEARLKSYQDLNNEVITEVERLKTRNVVLGENYRRVVMACTGWTADQVDEAVEGLTQCVKELNDNPMPEDEVIEILMKDPRADTSASNIPTFDKAAFNTSATAACANAVTNYASCINPSGIVACYNIASWDNSTGVFQTDTRLYQKSAAVNEFNGINMSDYSMSFSIPEATLSPPQIIANGSINSSTATPNQFLMGFQNVGQLSKSIQFSKLTTSDLRDLMIPTIVLAANTGTMVNTSLASDMISYVTGQFVQADGTPTNITTPEADTMATAIAASASVFVLPGTHIMVFPVGLIITCAWSGLLIAAVGAGTAGKYHHRMQYRRAQPGQSFAFGK</sequence>
<gene>
    <name evidence="12" type="ORF">PISL3812_06064</name>
</gene>
<keyword evidence="13" id="KW-1185">Reference proteome</keyword>
<proteinExistence type="predicted"/>
<evidence type="ECO:0000256" key="10">
    <source>
        <dbReference type="SAM" id="Phobius"/>
    </source>
</evidence>
<dbReference type="GO" id="GO:0048315">
    <property type="term" value="P:conidium formation"/>
    <property type="evidence" value="ECO:0007669"/>
    <property type="project" value="UniProtKB-KW"/>
</dbReference>
<dbReference type="PROSITE" id="PS50297">
    <property type="entry name" value="ANK_REP_REGION"/>
    <property type="match status" value="1"/>
</dbReference>
<evidence type="ECO:0000256" key="4">
    <source>
        <dbReference type="ARBA" id="ARBA00023043"/>
    </source>
</evidence>
<evidence type="ECO:0000256" key="8">
    <source>
        <dbReference type="SAM" id="Coils"/>
    </source>
</evidence>
<dbReference type="Pfam" id="PF04383">
    <property type="entry name" value="KilA-N"/>
    <property type="match status" value="1"/>
</dbReference>
<reference evidence="12 13" key="1">
    <citation type="submission" date="2015-04" db="EMBL/GenBank/DDBJ databases">
        <authorList>
            <person name="Syromyatnikov M.Y."/>
            <person name="Popov V.N."/>
        </authorList>
    </citation>
    <scope>NUCLEOTIDE SEQUENCE [LARGE SCALE GENOMIC DNA]</scope>
    <source>
        <strain evidence="12">WF-38-12</strain>
    </source>
</reference>
<protein>
    <recommendedName>
        <fullName evidence="1">Cell pattern formation-associated protein stuA</fullName>
    </recommendedName>
    <alternativeName>
        <fullName evidence="6">Stunted protein A</fullName>
    </alternativeName>
</protein>
<feature type="region of interest" description="Disordered" evidence="9">
    <location>
        <begin position="24"/>
        <end position="53"/>
    </location>
</feature>
<evidence type="ECO:0000256" key="3">
    <source>
        <dbReference type="ARBA" id="ARBA00022969"/>
    </source>
</evidence>
<feature type="coiled-coil region" evidence="8">
    <location>
        <begin position="788"/>
        <end position="815"/>
    </location>
</feature>
<dbReference type="GO" id="GO:0030435">
    <property type="term" value="P:sporulation resulting in formation of a cellular spore"/>
    <property type="evidence" value="ECO:0007669"/>
    <property type="project" value="UniProtKB-KW"/>
</dbReference>
<dbReference type="InterPro" id="IPR002110">
    <property type="entry name" value="Ankyrin_rpt"/>
</dbReference>
<keyword evidence="5" id="KW-0183">Conidiation</keyword>
<dbReference type="EMBL" id="CVMT01000005">
    <property type="protein sequence ID" value="CRG89029.1"/>
    <property type="molecule type" value="Genomic_DNA"/>
</dbReference>
<name>A0A0U1M0F8_TALIS</name>
<evidence type="ECO:0000259" key="11">
    <source>
        <dbReference type="PROSITE" id="PS51299"/>
    </source>
</evidence>
<evidence type="ECO:0000256" key="7">
    <source>
        <dbReference type="PROSITE-ProRule" id="PRU00023"/>
    </source>
</evidence>
<dbReference type="InterPro" id="IPR036887">
    <property type="entry name" value="HTH_APSES_sf"/>
</dbReference>
<evidence type="ECO:0000256" key="9">
    <source>
        <dbReference type="SAM" id="MobiDB-lite"/>
    </source>
</evidence>
<dbReference type="SUPFAM" id="SSF54616">
    <property type="entry name" value="DNA-binding domain of Mlu1-box binding protein MBP1"/>
    <property type="match status" value="1"/>
</dbReference>
<evidence type="ECO:0000313" key="13">
    <source>
        <dbReference type="Proteomes" id="UP000054383"/>
    </source>
</evidence>
<dbReference type="FunFam" id="3.10.260.10:FF:000001">
    <property type="entry name" value="APSES transcription factor (MbpA)"/>
    <property type="match status" value="1"/>
</dbReference>
<dbReference type="GO" id="GO:0003713">
    <property type="term" value="F:transcription coactivator activity"/>
    <property type="evidence" value="ECO:0007669"/>
    <property type="project" value="TreeGrafter"/>
</dbReference>
<accession>A0A0U1M0F8</accession>
<dbReference type="InterPro" id="IPR018004">
    <property type="entry name" value="KilA/APSES_HTH"/>
</dbReference>
<feature type="domain" description="HTH APSES-type" evidence="11">
    <location>
        <begin position="89"/>
        <end position="195"/>
    </location>
</feature>
<evidence type="ECO:0000256" key="5">
    <source>
        <dbReference type="ARBA" id="ARBA00023321"/>
    </source>
</evidence>
<dbReference type="AlphaFoldDB" id="A0A0U1M0F8"/>
<dbReference type="SUPFAM" id="SSF48403">
    <property type="entry name" value="Ankyrin repeat"/>
    <property type="match status" value="1"/>
</dbReference>
<dbReference type="SMART" id="SM00248">
    <property type="entry name" value="ANK"/>
    <property type="match status" value="2"/>
</dbReference>
<dbReference type="PROSITE" id="PS51299">
    <property type="entry name" value="HTH_APSES"/>
    <property type="match status" value="1"/>
</dbReference>
<evidence type="ECO:0000256" key="6">
    <source>
        <dbReference type="ARBA" id="ARBA00031907"/>
    </source>
</evidence>
<organism evidence="12 13">
    <name type="scientific">Talaromyces islandicus</name>
    <name type="common">Penicillium islandicum</name>
    <dbReference type="NCBI Taxonomy" id="28573"/>
    <lineage>
        <taxon>Eukaryota</taxon>
        <taxon>Fungi</taxon>
        <taxon>Dikarya</taxon>
        <taxon>Ascomycota</taxon>
        <taxon>Pezizomycotina</taxon>
        <taxon>Eurotiomycetes</taxon>
        <taxon>Eurotiomycetidae</taxon>
        <taxon>Eurotiales</taxon>
        <taxon>Trichocomaceae</taxon>
        <taxon>Talaromyces</taxon>
        <taxon>Talaromyces sect. Islandici</taxon>
    </lineage>
</organism>
<dbReference type="PANTHER" id="PTHR43828">
    <property type="entry name" value="ASPARAGINASE"/>
    <property type="match status" value="1"/>
</dbReference>
<dbReference type="Gene3D" id="3.10.260.10">
    <property type="entry name" value="Transcription regulator HTH, APSES-type DNA-binding domain"/>
    <property type="match status" value="1"/>
</dbReference>
<feature type="compositionally biased region" description="Polar residues" evidence="9">
    <location>
        <begin position="324"/>
        <end position="339"/>
    </location>
</feature>
<evidence type="ECO:0000256" key="1">
    <source>
        <dbReference type="ARBA" id="ARBA00019309"/>
    </source>
</evidence>
<dbReference type="OrthoDB" id="6718656at2759"/>
<feature type="transmembrane region" description="Helical" evidence="10">
    <location>
        <begin position="1078"/>
        <end position="1104"/>
    </location>
</feature>
<evidence type="ECO:0000256" key="2">
    <source>
        <dbReference type="ARBA" id="ARBA00022737"/>
    </source>
</evidence>
<dbReference type="PROSITE" id="PS50088">
    <property type="entry name" value="ANK_REPEAT"/>
    <property type="match status" value="1"/>
</dbReference>
<dbReference type="OMA" id="HHIAMMA"/>
<dbReference type="InterPro" id="IPR036770">
    <property type="entry name" value="Ankyrin_rpt-contain_sf"/>
</dbReference>
<dbReference type="GO" id="GO:0030907">
    <property type="term" value="C:MBF transcription complex"/>
    <property type="evidence" value="ECO:0007669"/>
    <property type="project" value="TreeGrafter"/>
</dbReference>
<dbReference type="PANTHER" id="PTHR43828:SF3">
    <property type="entry name" value="CHROMO DOMAIN-CONTAINING PROTEIN"/>
    <property type="match status" value="1"/>
</dbReference>
<feature type="region of interest" description="Disordered" evidence="9">
    <location>
        <begin position="248"/>
        <end position="377"/>
    </location>
</feature>
<keyword evidence="3" id="KW-0749">Sporulation</keyword>
<dbReference type="Pfam" id="PF13637">
    <property type="entry name" value="Ank_4"/>
    <property type="match status" value="1"/>
</dbReference>
<keyword evidence="4 7" id="KW-0040">ANK repeat</keyword>
<keyword evidence="10" id="KW-0472">Membrane</keyword>
<dbReference type="Gene3D" id="1.25.40.20">
    <property type="entry name" value="Ankyrin repeat-containing domain"/>
    <property type="match status" value="1"/>
</dbReference>
<dbReference type="GO" id="GO:0001228">
    <property type="term" value="F:DNA-binding transcription activator activity, RNA polymerase II-specific"/>
    <property type="evidence" value="ECO:0007669"/>
    <property type="project" value="UniProtKB-ARBA"/>
</dbReference>
<evidence type="ECO:0000313" key="12">
    <source>
        <dbReference type="EMBL" id="CRG89029.1"/>
    </source>
</evidence>
<dbReference type="STRING" id="28573.A0A0U1M0F8"/>
<keyword evidence="8" id="KW-0175">Coiled coil</keyword>
<dbReference type="InterPro" id="IPR003163">
    <property type="entry name" value="Tscrpt_reg_HTH_APSES-type"/>
</dbReference>